<dbReference type="EMBL" id="CP042218">
    <property type="protein sequence ID" value="QDW66158.1"/>
    <property type="molecule type" value="Genomic_DNA"/>
</dbReference>
<dbReference type="Pfam" id="PF13387">
    <property type="entry name" value="Lnb_N"/>
    <property type="match status" value="1"/>
</dbReference>
<feature type="transmembrane region" description="Helical" evidence="1">
    <location>
        <begin position="281"/>
        <end position="305"/>
    </location>
</feature>
<keyword evidence="4" id="KW-1185">Reference proteome</keyword>
<keyword evidence="1" id="KW-0472">Membrane</keyword>
<proteinExistence type="predicted"/>
<evidence type="ECO:0000259" key="2">
    <source>
        <dbReference type="Pfam" id="PF13387"/>
    </source>
</evidence>
<dbReference type="OrthoDB" id="319167at2"/>
<feature type="domain" description="Lnb N-terminal periplasmic" evidence="2">
    <location>
        <begin position="36"/>
        <end position="163"/>
    </location>
</feature>
<keyword evidence="1" id="KW-0812">Transmembrane</keyword>
<dbReference type="InterPro" id="IPR025178">
    <property type="entry name" value="Lnb_N"/>
</dbReference>
<name>A0A518N2N0_9GAMM</name>
<reference evidence="3 4" key="1">
    <citation type="submission" date="2019-07" db="EMBL/GenBank/DDBJ databases">
        <title>Full genome sequence of Luteimonas sp. Gr-4.</title>
        <authorList>
            <person name="Im W.-T."/>
        </authorList>
    </citation>
    <scope>NUCLEOTIDE SEQUENCE [LARGE SCALE GENOMIC DNA]</scope>
    <source>
        <strain evidence="3 4">Gr-4</strain>
    </source>
</reference>
<evidence type="ECO:0000256" key="1">
    <source>
        <dbReference type="SAM" id="Phobius"/>
    </source>
</evidence>
<evidence type="ECO:0000313" key="4">
    <source>
        <dbReference type="Proteomes" id="UP000316584"/>
    </source>
</evidence>
<feature type="transmembrane region" description="Helical" evidence="1">
    <location>
        <begin position="317"/>
        <end position="335"/>
    </location>
</feature>
<sequence>MGSEPRRARAIALPALLLAVLAFALPALAVPRIGVVTMQPGEIFFERFGHNAIVVDDPAAGPPLSYNFGLFDPDEPGFQRRFIHGEMRYRLAAMPLAQDLAYYGSVGRGASIQWLDLDDAAAAELAARLAWNALPANAAYSYNYFTDNCSTRVRDALDTALGGQLARSLQVRSQGNTYRSEAVRLARPAPLMALGFDLGLGPASDRPNSLWDDAFVPMRLAQALRDARLPDGRPLVLREEVLLPHRLGPEPEPRRVAWWPWLLAGLALAVLAWAGRSRPSAVAAVALPAWLLCTALGALMLYIWLGTAHRYGWANHNLLLFNPLCLLLLPGAWRIARGGEGGTVFRVVLAAVVAGVAVAPFLLWMPLQSQRNGHWIALLLPVQLALAAVLWRTGPRPKS</sequence>
<dbReference type="RefSeq" id="WP_144890624.1">
    <property type="nucleotide sequence ID" value="NZ_CP042218.1"/>
</dbReference>
<dbReference type="AlphaFoldDB" id="A0A518N2N0"/>
<gene>
    <name evidence="3" type="ORF">FPZ22_04055</name>
</gene>
<dbReference type="Proteomes" id="UP000316584">
    <property type="component" value="Chromosome"/>
</dbReference>
<feature type="transmembrane region" description="Helical" evidence="1">
    <location>
        <begin position="256"/>
        <end position="274"/>
    </location>
</feature>
<accession>A0A518N2N0</accession>
<protein>
    <submittedName>
        <fullName evidence="3">DUF4105 domain-containing protein</fullName>
    </submittedName>
</protein>
<feature type="transmembrane region" description="Helical" evidence="1">
    <location>
        <begin position="347"/>
        <end position="367"/>
    </location>
</feature>
<dbReference type="KEGG" id="lug:FPZ22_04055"/>
<feature type="transmembrane region" description="Helical" evidence="1">
    <location>
        <begin position="373"/>
        <end position="391"/>
    </location>
</feature>
<keyword evidence="1" id="KW-1133">Transmembrane helix</keyword>
<organism evidence="3 4">
    <name type="scientific">Luteimonas granuli</name>
    <dbReference type="NCBI Taxonomy" id="1176533"/>
    <lineage>
        <taxon>Bacteria</taxon>
        <taxon>Pseudomonadati</taxon>
        <taxon>Pseudomonadota</taxon>
        <taxon>Gammaproteobacteria</taxon>
        <taxon>Lysobacterales</taxon>
        <taxon>Lysobacteraceae</taxon>
        <taxon>Luteimonas</taxon>
    </lineage>
</organism>
<evidence type="ECO:0000313" key="3">
    <source>
        <dbReference type="EMBL" id="QDW66158.1"/>
    </source>
</evidence>